<feature type="binding site" evidence="12 14">
    <location>
        <begin position="262"/>
        <end position="264"/>
    </location>
    <ligand>
        <name>ATP</name>
        <dbReference type="ChEBI" id="CHEBI:30616"/>
    </ligand>
</feature>
<dbReference type="GO" id="GO:0016740">
    <property type="term" value="F:transferase activity"/>
    <property type="evidence" value="ECO:0007669"/>
    <property type="project" value="UniProtKB-ARBA"/>
</dbReference>
<feature type="binding site" evidence="12 13">
    <location>
        <position position="285"/>
    </location>
    <ligand>
        <name>L-serine</name>
        <dbReference type="ChEBI" id="CHEBI:33384"/>
    </ligand>
</feature>
<keyword evidence="7 12" id="KW-0067">ATP-binding</keyword>
<evidence type="ECO:0000256" key="13">
    <source>
        <dbReference type="PIRSR" id="PIRSR001529-1"/>
    </source>
</evidence>
<protein>
    <recommendedName>
        <fullName evidence="12">Serine--tRNA ligase</fullName>
        <ecNumber evidence="12">6.1.1.11</ecNumber>
    </recommendedName>
    <alternativeName>
        <fullName evidence="12">Seryl-tRNA synthetase</fullName>
        <shortName evidence="12">SerRS</shortName>
    </alternativeName>
    <alternativeName>
        <fullName evidence="12">Seryl-tRNA(Ser/Sec) synthetase</fullName>
    </alternativeName>
</protein>
<comment type="caution">
    <text evidence="17">The sequence shown here is derived from an EMBL/GenBank/DDBJ whole genome shotgun (WGS) entry which is preliminary data.</text>
</comment>
<keyword evidence="8 12" id="KW-0648">Protein biosynthesis</keyword>
<gene>
    <name evidence="12 17" type="primary">serS</name>
    <name evidence="17" type="ORF">LYSIN_04341</name>
</gene>
<comment type="function">
    <text evidence="12">Catalyzes the attachment of serine to tRNA(Ser). Is also able to aminoacylate tRNA(Sec) with serine, to form the misacylated tRNA L-seryl-tRNA(Sec), which will be further converted into selenocysteinyl-tRNA(Sec).</text>
</comment>
<keyword evidence="9 12" id="KW-0030">Aminoacyl-tRNA synthetase</keyword>
<sequence>MLDIKRVRDNFAEIKEMLLTRNEDLGNLDDFEALDTKRRELIAKAEELKAERNKVSEQISVMKRNKENADEVIVRMRQVGDEIKELDTQLNEVEDRFKDMMMRLPNVPHESVPVGTTEDDNVVEYTWGEVPTFDFDIKAHWDIATDLQIVDFERGAKVAGSRFLFYRGLGARLERALMSFMMDLHAEEHGYEEMLPPVIVNRDSLTGTGQLPKFEEDVFKLDDTDYFMIPTAEVPVTNFYRDEILPIEVLPQGFAAYSACFRSEAGSAGRDTRGLIRQHQFNKVELVRFVKPEESYEQLELLTGHAEKVLQLLGLPYRKLKMCTADLGFTAAKKYDLEVWIPAQNMYREISSCSNFEDFQARRANIRFRREPNAKPEYVHTLNGSGLAIGRTVAAILENYQQADGSVVIPEVLVPYMGGKKVIAPK</sequence>
<evidence type="ECO:0000256" key="2">
    <source>
        <dbReference type="ARBA" id="ARBA00005045"/>
    </source>
</evidence>
<dbReference type="UniPathway" id="UPA00906">
    <property type="reaction ID" value="UER00895"/>
</dbReference>
<evidence type="ECO:0000259" key="16">
    <source>
        <dbReference type="PROSITE" id="PS50862"/>
    </source>
</evidence>
<dbReference type="GO" id="GO:0005524">
    <property type="term" value="F:ATP binding"/>
    <property type="evidence" value="ECO:0007669"/>
    <property type="project" value="UniProtKB-UniRule"/>
</dbReference>
<dbReference type="GO" id="GO:0006434">
    <property type="term" value="P:seryl-tRNA aminoacylation"/>
    <property type="evidence" value="ECO:0007669"/>
    <property type="project" value="UniProtKB-UniRule"/>
</dbReference>
<dbReference type="InterPro" id="IPR045864">
    <property type="entry name" value="aa-tRNA-synth_II/BPL/LPL"/>
</dbReference>
<dbReference type="Pfam" id="PF00587">
    <property type="entry name" value="tRNA-synt_2b"/>
    <property type="match status" value="1"/>
</dbReference>
<dbReference type="AlphaFoldDB" id="A0A2S5CTI9"/>
<comment type="domain">
    <text evidence="12">Consists of two distinct domains, a catalytic core and a N-terminal extension that is involved in tRNA binding.</text>
</comment>
<dbReference type="Gene3D" id="1.10.287.40">
    <property type="entry name" value="Serine-tRNA synthetase, tRNA binding domain"/>
    <property type="match status" value="1"/>
</dbReference>
<dbReference type="Proteomes" id="UP000237319">
    <property type="component" value="Unassembled WGS sequence"/>
</dbReference>
<dbReference type="SUPFAM" id="SSF46589">
    <property type="entry name" value="tRNA-binding arm"/>
    <property type="match status" value="1"/>
</dbReference>
<dbReference type="InterPro" id="IPR002314">
    <property type="entry name" value="aa-tRNA-synt_IIb"/>
</dbReference>
<reference evidence="17 18" key="1">
    <citation type="submission" date="2017-11" db="EMBL/GenBank/DDBJ databases">
        <title>Genome sequence of Lysinibacillus sphaericus, a lignin-degrading bacteria isolated from municipal solid waste soil.</title>
        <authorList>
            <person name="Persinoti G.F."/>
            <person name="Paixao D.A."/>
            <person name="Bugg T.D."/>
            <person name="Squina F.M."/>
        </authorList>
    </citation>
    <scope>NUCLEOTIDE SEQUENCE [LARGE SCALE GENOMIC DNA]</scope>
    <source>
        <strain evidence="17 18">A1</strain>
    </source>
</reference>
<dbReference type="InterPro" id="IPR042103">
    <property type="entry name" value="SerRS_1_N_sf"/>
</dbReference>
<comment type="subcellular location">
    <subcellularLocation>
        <location evidence="1 12">Cytoplasm</location>
    </subcellularLocation>
</comment>
<comment type="pathway">
    <text evidence="2 12">Aminoacyl-tRNA biosynthesis; selenocysteinyl-tRNA(Sec) biosynthesis; L-seryl-tRNA(Sec) from L-serine and tRNA(Sec): step 1/1.</text>
</comment>
<comment type="caution">
    <text evidence="12">Lacks conserved residue(s) required for the propagation of feature annotation.</text>
</comment>
<dbReference type="EMBL" id="PGLV01000009">
    <property type="protein sequence ID" value="POZ54106.1"/>
    <property type="molecule type" value="Genomic_DNA"/>
</dbReference>
<dbReference type="PROSITE" id="PS50862">
    <property type="entry name" value="AA_TRNA_LIGASE_II"/>
    <property type="match status" value="1"/>
</dbReference>
<dbReference type="Pfam" id="PF02403">
    <property type="entry name" value="Seryl_tRNA_N"/>
    <property type="match status" value="1"/>
</dbReference>
<keyword evidence="15" id="KW-0175">Coiled coil</keyword>
<dbReference type="Gene3D" id="3.30.930.10">
    <property type="entry name" value="Bira Bifunctional Protein, Domain 2"/>
    <property type="match status" value="1"/>
</dbReference>
<comment type="subunit">
    <text evidence="12">Homodimer. The tRNA molecule binds across the dimer.</text>
</comment>
<dbReference type="NCBIfam" id="TIGR00414">
    <property type="entry name" value="serS"/>
    <property type="match status" value="1"/>
</dbReference>
<evidence type="ECO:0000256" key="7">
    <source>
        <dbReference type="ARBA" id="ARBA00022840"/>
    </source>
</evidence>
<evidence type="ECO:0000256" key="8">
    <source>
        <dbReference type="ARBA" id="ARBA00022917"/>
    </source>
</evidence>
<dbReference type="GO" id="GO:0005737">
    <property type="term" value="C:cytoplasm"/>
    <property type="evidence" value="ECO:0007669"/>
    <property type="project" value="UniProtKB-SubCell"/>
</dbReference>
<dbReference type="PANTHER" id="PTHR43697">
    <property type="entry name" value="SERYL-TRNA SYNTHETASE"/>
    <property type="match status" value="1"/>
</dbReference>
<accession>A0A2S5CTI9</accession>
<dbReference type="GO" id="GO:0004828">
    <property type="term" value="F:serine-tRNA ligase activity"/>
    <property type="evidence" value="ECO:0007669"/>
    <property type="project" value="UniProtKB-UniRule"/>
</dbReference>
<feature type="binding site" evidence="13">
    <location>
        <position position="383"/>
    </location>
    <ligand>
        <name>L-serine</name>
        <dbReference type="ChEBI" id="CHEBI:33384"/>
    </ligand>
</feature>
<dbReference type="RefSeq" id="WP_069511037.1">
    <property type="nucleotide sequence ID" value="NZ_JOTQ01000015.1"/>
</dbReference>
<feature type="coiled-coil region" evidence="15">
    <location>
        <begin position="31"/>
        <end position="103"/>
    </location>
</feature>
<evidence type="ECO:0000256" key="6">
    <source>
        <dbReference type="ARBA" id="ARBA00022741"/>
    </source>
</evidence>
<dbReference type="CDD" id="cd00770">
    <property type="entry name" value="SerRS_core"/>
    <property type="match status" value="1"/>
</dbReference>
<feature type="binding site" evidence="12">
    <location>
        <position position="385"/>
    </location>
    <ligand>
        <name>L-serine</name>
        <dbReference type="ChEBI" id="CHEBI:33384"/>
    </ligand>
</feature>
<dbReference type="HAMAP" id="MF_00176">
    <property type="entry name" value="Ser_tRNA_synth_type1"/>
    <property type="match status" value="1"/>
</dbReference>
<name>A0A2S5CTI9_LYSSH</name>
<keyword evidence="6 12" id="KW-0547">Nucleotide-binding</keyword>
<evidence type="ECO:0000256" key="10">
    <source>
        <dbReference type="ARBA" id="ARBA00047929"/>
    </source>
</evidence>
<keyword evidence="18" id="KW-1185">Reference proteome</keyword>
<evidence type="ECO:0000313" key="18">
    <source>
        <dbReference type="Proteomes" id="UP000237319"/>
    </source>
</evidence>
<dbReference type="GO" id="GO:0140096">
    <property type="term" value="F:catalytic activity, acting on a protein"/>
    <property type="evidence" value="ECO:0007669"/>
    <property type="project" value="UniProtKB-ARBA"/>
</dbReference>
<comment type="similarity">
    <text evidence="3 12">Belongs to the class-II aminoacyl-tRNA synthetase family. Type-1 seryl-tRNA synthetase subfamily.</text>
</comment>
<dbReference type="InterPro" id="IPR033729">
    <property type="entry name" value="SerRS_core"/>
</dbReference>
<dbReference type="EC" id="6.1.1.11" evidence="12"/>
<evidence type="ECO:0000256" key="15">
    <source>
        <dbReference type="SAM" id="Coils"/>
    </source>
</evidence>
<keyword evidence="4 12" id="KW-0963">Cytoplasm</keyword>
<dbReference type="InterPro" id="IPR006195">
    <property type="entry name" value="aa-tRNA-synth_II"/>
</dbReference>
<dbReference type="InterPro" id="IPR010978">
    <property type="entry name" value="tRNA-bd_arm"/>
</dbReference>
<dbReference type="PIRSF" id="PIRSF001529">
    <property type="entry name" value="Ser-tRNA-synth_IIa"/>
    <property type="match status" value="1"/>
</dbReference>
<feature type="domain" description="Aminoacyl-transfer RNA synthetases class-II family profile" evidence="16">
    <location>
        <begin position="170"/>
        <end position="410"/>
    </location>
</feature>
<evidence type="ECO:0000256" key="4">
    <source>
        <dbReference type="ARBA" id="ARBA00022490"/>
    </source>
</evidence>
<proteinExistence type="inferred from homology"/>
<evidence type="ECO:0000256" key="14">
    <source>
        <dbReference type="PIRSR" id="PIRSR001529-2"/>
    </source>
</evidence>
<evidence type="ECO:0000256" key="1">
    <source>
        <dbReference type="ARBA" id="ARBA00004496"/>
    </source>
</evidence>
<organism evidence="17 18">
    <name type="scientific">Lysinibacillus sphaericus</name>
    <name type="common">Bacillus sphaericus</name>
    <dbReference type="NCBI Taxonomy" id="1421"/>
    <lineage>
        <taxon>Bacteria</taxon>
        <taxon>Bacillati</taxon>
        <taxon>Bacillota</taxon>
        <taxon>Bacilli</taxon>
        <taxon>Bacillales</taxon>
        <taxon>Bacillaceae</taxon>
        <taxon>Lysinibacillus</taxon>
    </lineage>
</organism>
<evidence type="ECO:0000313" key="17">
    <source>
        <dbReference type="EMBL" id="POZ54106.1"/>
    </source>
</evidence>
<dbReference type="InterPro" id="IPR015866">
    <property type="entry name" value="Ser-tRNA-synth_1_N"/>
</dbReference>
<comment type="catalytic activity">
    <reaction evidence="10 12">
        <text>tRNA(Sec) + L-serine + ATP = L-seryl-tRNA(Sec) + AMP + diphosphate + H(+)</text>
        <dbReference type="Rhea" id="RHEA:42580"/>
        <dbReference type="Rhea" id="RHEA-COMP:9742"/>
        <dbReference type="Rhea" id="RHEA-COMP:10128"/>
        <dbReference type="ChEBI" id="CHEBI:15378"/>
        <dbReference type="ChEBI" id="CHEBI:30616"/>
        <dbReference type="ChEBI" id="CHEBI:33019"/>
        <dbReference type="ChEBI" id="CHEBI:33384"/>
        <dbReference type="ChEBI" id="CHEBI:78442"/>
        <dbReference type="ChEBI" id="CHEBI:78533"/>
        <dbReference type="ChEBI" id="CHEBI:456215"/>
        <dbReference type="EC" id="6.1.1.11"/>
    </reaction>
</comment>
<feature type="binding site" evidence="13">
    <location>
        <position position="262"/>
    </location>
    <ligand>
        <name>L-serine</name>
        <dbReference type="ChEBI" id="CHEBI:33384"/>
    </ligand>
</feature>
<dbReference type="PRINTS" id="PR00981">
    <property type="entry name" value="TRNASYNTHSER"/>
</dbReference>
<keyword evidence="5 12" id="KW-0436">Ligase</keyword>
<dbReference type="PANTHER" id="PTHR43697:SF1">
    <property type="entry name" value="SERINE--TRNA LIGASE"/>
    <property type="match status" value="1"/>
</dbReference>
<evidence type="ECO:0000256" key="11">
    <source>
        <dbReference type="ARBA" id="ARBA00048823"/>
    </source>
</evidence>
<dbReference type="SUPFAM" id="SSF55681">
    <property type="entry name" value="Class II aaRS and biotin synthetases"/>
    <property type="match status" value="1"/>
</dbReference>
<feature type="binding site" evidence="12 14">
    <location>
        <begin position="349"/>
        <end position="352"/>
    </location>
    <ligand>
        <name>ATP</name>
        <dbReference type="ChEBI" id="CHEBI:30616"/>
    </ligand>
</feature>
<dbReference type="GO" id="GO:0016260">
    <property type="term" value="P:selenocysteine biosynthetic process"/>
    <property type="evidence" value="ECO:0007669"/>
    <property type="project" value="UniProtKB-UniRule"/>
</dbReference>
<comment type="catalytic activity">
    <reaction evidence="11 12">
        <text>tRNA(Ser) + L-serine + ATP = L-seryl-tRNA(Ser) + AMP + diphosphate + H(+)</text>
        <dbReference type="Rhea" id="RHEA:12292"/>
        <dbReference type="Rhea" id="RHEA-COMP:9669"/>
        <dbReference type="Rhea" id="RHEA-COMP:9703"/>
        <dbReference type="ChEBI" id="CHEBI:15378"/>
        <dbReference type="ChEBI" id="CHEBI:30616"/>
        <dbReference type="ChEBI" id="CHEBI:33019"/>
        <dbReference type="ChEBI" id="CHEBI:33384"/>
        <dbReference type="ChEBI" id="CHEBI:78442"/>
        <dbReference type="ChEBI" id="CHEBI:78533"/>
        <dbReference type="ChEBI" id="CHEBI:456215"/>
        <dbReference type="EC" id="6.1.1.11"/>
    </reaction>
</comment>
<feature type="binding site" evidence="12">
    <location>
        <begin position="231"/>
        <end position="233"/>
    </location>
    <ligand>
        <name>L-serine</name>
        <dbReference type="ChEBI" id="CHEBI:33384"/>
    </ligand>
</feature>
<evidence type="ECO:0000256" key="5">
    <source>
        <dbReference type="ARBA" id="ARBA00022598"/>
    </source>
</evidence>
<evidence type="ECO:0000256" key="9">
    <source>
        <dbReference type="ARBA" id="ARBA00023146"/>
    </source>
</evidence>
<evidence type="ECO:0000256" key="3">
    <source>
        <dbReference type="ARBA" id="ARBA00010728"/>
    </source>
</evidence>
<feature type="binding site" evidence="13">
    <location>
        <position position="231"/>
    </location>
    <ligand>
        <name>L-serine</name>
        <dbReference type="ChEBI" id="CHEBI:33384"/>
    </ligand>
</feature>
<evidence type="ECO:0000256" key="12">
    <source>
        <dbReference type="HAMAP-Rule" id="MF_00176"/>
    </source>
</evidence>
<dbReference type="InterPro" id="IPR002317">
    <property type="entry name" value="Ser-tRNA-ligase_type_1"/>
</dbReference>